<keyword evidence="3" id="KW-1185">Reference proteome</keyword>
<accession>A0A089NX49</accession>
<evidence type="ECO:0000256" key="1">
    <source>
        <dbReference type="SAM" id="MobiDB-lite"/>
    </source>
</evidence>
<dbReference type="Proteomes" id="UP000029492">
    <property type="component" value="Chromosome"/>
</dbReference>
<proteinExistence type="predicted"/>
<feature type="region of interest" description="Disordered" evidence="1">
    <location>
        <begin position="22"/>
        <end position="53"/>
    </location>
</feature>
<dbReference type="HOGENOM" id="CLU_3063355_0_0_5"/>
<sequence>MCVKGAGHEATSWRAVFLDDVQREASSPPAREVRASAGAQRDEPPLPCGRGSG</sequence>
<reference evidence="2 3" key="1">
    <citation type="journal article" date="2014" name="PLoS ONE">
        <title>Genome Information of Methylobacterium oryzae, a Plant-Probiotic Methylotroph in the Phyllosphere.</title>
        <authorList>
            <person name="Kwak M.J."/>
            <person name="Jeong H."/>
            <person name="Madhaiyan M."/>
            <person name="Lee Y."/>
            <person name="Sa T.M."/>
            <person name="Oh T.K."/>
            <person name="Kim J.F."/>
        </authorList>
    </citation>
    <scope>NUCLEOTIDE SEQUENCE [LARGE SCALE GENOMIC DNA]</scope>
    <source>
        <strain evidence="2 3">CBMB20</strain>
    </source>
</reference>
<protein>
    <submittedName>
        <fullName evidence="2">Protein of unassigned function</fullName>
    </submittedName>
</protein>
<dbReference type="KEGG" id="mor:MOC_4187"/>
<organism evidence="2 3">
    <name type="scientific">Methylobacterium oryzae CBMB20</name>
    <dbReference type="NCBI Taxonomy" id="693986"/>
    <lineage>
        <taxon>Bacteria</taxon>
        <taxon>Pseudomonadati</taxon>
        <taxon>Pseudomonadota</taxon>
        <taxon>Alphaproteobacteria</taxon>
        <taxon>Hyphomicrobiales</taxon>
        <taxon>Methylobacteriaceae</taxon>
        <taxon>Methylobacterium</taxon>
    </lineage>
</organism>
<dbReference type="AlphaFoldDB" id="A0A089NX49"/>
<evidence type="ECO:0000313" key="3">
    <source>
        <dbReference type="Proteomes" id="UP000029492"/>
    </source>
</evidence>
<gene>
    <name evidence="2" type="ORF">MOC_4187</name>
</gene>
<name>A0A089NX49_9HYPH</name>
<evidence type="ECO:0000313" key="2">
    <source>
        <dbReference type="EMBL" id="AIQ91942.1"/>
    </source>
</evidence>
<dbReference type="EMBL" id="CP003811">
    <property type="protein sequence ID" value="AIQ91942.1"/>
    <property type="molecule type" value="Genomic_DNA"/>
</dbReference>